<reference evidence="1 2" key="1">
    <citation type="submission" date="2024-09" db="EMBL/GenBank/DDBJ databases">
        <authorList>
            <person name="Sun Q."/>
            <person name="Mori K."/>
        </authorList>
    </citation>
    <scope>NUCLEOTIDE SEQUENCE [LARGE SCALE GENOMIC DNA]</scope>
    <source>
        <strain evidence="1 2">CCM 7759</strain>
    </source>
</reference>
<comment type="caution">
    <text evidence="1">The sequence shown here is derived from an EMBL/GenBank/DDBJ whole genome shotgun (WGS) entry which is preliminary data.</text>
</comment>
<organism evidence="1 2">
    <name type="scientific">Paenibacillus chartarius</name>
    <dbReference type="NCBI Taxonomy" id="747481"/>
    <lineage>
        <taxon>Bacteria</taxon>
        <taxon>Bacillati</taxon>
        <taxon>Bacillota</taxon>
        <taxon>Bacilli</taxon>
        <taxon>Bacillales</taxon>
        <taxon>Paenibacillaceae</taxon>
        <taxon>Paenibacillus</taxon>
    </lineage>
</organism>
<evidence type="ECO:0000313" key="2">
    <source>
        <dbReference type="Proteomes" id="UP001589776"/>
    </source>
</evidence>
<name>A0ABV6DKL2_9BACL</name>
<dbReference type="EMBL" id="JBHLWN010000046">
    <property type="protein sequence ID" value="MFC0213180.1"/>
    <property type="molecule type" value="Genomic_DNA"/>
</dbReference>
<protein>
    <submittedName>
        <fullName evidence="1">Uncharacterized protein</fullName>
    </submittedName>
</protein>
<accession>A0ABV6DKL2</accession>
<keyword evidence="2" id="KW-1185">Reference proteome</keyword>
<evidence type="ECO:0000313" key="1">
    <source>
        <dbReference type="EMBL" id="MFC0213180.1"/>
    </source>
</evidence>
<proteinExistence type="predicted"/>
<gene>
    <name evidence="1" type="ORF">ACFFK0_12060</name>
</gene>
<dbReference type="RefSeq" id="WP_377470443.1">
    <property type="nucleotide sequence ID" value="NZ_JBHLWN010000046.1"/>
</dbReference>
<sequence length="122" mass="13750">MQGTFVPTMPELVRYLIDQLKPNKDGSTWRLSAAACSEQLFWMKLGTDNGEQHMMLGLPTHVAQYVLPQLDEASVREAWNEPEAFLTDLEQLSRSLPSGNHKLVIAPVQTPFYGEIRVTASY</sequence>
<dbReference type="Proteomes" id="UP001589776">
    <property type="component" value="Unassembled WGS sequence"/>
</dbReference>